<dbReference type="PANTHER" id="PTHR37461:SF1">
    <property type="entry name" value="ANTI-SIGMA-K FACTOR RSKA"/>
    <property type="match status" value="1"/>
</dbReference>
<keyword evidence="5" id="KW-1133">Transmembrane helix</keyword>
<evidence type="ECO:0000256" key="4">
    <source>
        <dbReference type="ARBA" id="ARBA00022692"/>
    </source>
</evidence>
<dbReference type="Pfam" id="PF13490">
    <property type="entry name" value="zf-HC2"/>
    <property type="match status" value="1"/>
</dbReference>
<evidence type="ECO:0000256" key="3">
    <source>
        <dbReference type="ARBA" id="ARBA00022475"/>
    </source>
</evidence>
<evidence type="ECO:0000259" key="11">
    <source>
        <dbReference type="Pfam" id="PF10099"/>
    </source>
</evidence>
<dbReference type="InterPro" id="IPR051474">
    <property type="entry name" value="Anti-sigma-K/W_factor"/>
</dbReference>
<evidence type="ECO:0000256" key="6">
    <source>
        <dbReference type="ARBA" id="ARBA00023015"/>
    </source>
</evidence>
<evidence type="ECO:0000256" key="7">
    <source>
        <dbReference type="ARBA" id="ARBA00023136"/>
    </source>
</evidence>
<dbReference type="GO" id="GO:0016989">
    <property type="term" value="F:sigma factor antagonist activity"/>
    <property type="evidence" value="ECO:0007669"/>
    <property type="project" value="TreeGrafter"/>
</dbReference>
<evidence type="ECO:0000256" key="8">
    <source>
        <dbReference type="ARBA" id="ARBA00023163"/>
    </source>
</evidence>
<dbReference type="Pfam" id="PF10099">
    <property type="entry name" value="RskA_C"/>
    <property type="match status" value="1"/>
</dbReference>
<dbReference type="Proteomes" id="UP000598174">
    <property type="component" value="Unassembled WGS sequence"/>
</dbReference>
<evidence type="ECO:0000256" key="5">
    <source>
        <dbReference type="ARBA" id="ARBA00022989"/>
    </source>
</evidence>
<reference evidence="13" key="1">
    <citation type="submission" date="2021-01" db="EMBL/GenBank/DDBJ databases">
        <title>Whole genome shotgun sequence of Actinoplanes ferrugineus NBRC 15555.</title>
        <authorList>
            <person name="Komaki H."/>
            <person name="Tamura T."/>
        </authorList>
    </citation>
    <scope>NUCLEOTIDE SEQUENCE</scope>
    <source>
        <strain evidence="13">NBRC 15555</strain>
    </source>
</reference>
<dbReference type="EMBL" id="BOMM01000022">
    <property type="protein sequence ID" value="GIE10955.1"/>
    <property type="molecule type" value="Genomic_DNA"/>
</dbReference>
<keyword evidence="14" id="KW-1185">Reference proteome</keyword>
<dbReference type="InterPro" id="IPR027383">
    <property type="entry name" value="Znf_put"/>
</dbReference>
<evidence type="ECO:0000313" key="14">
    <source>
        <dbReference type="Proteomes" id="UP000598174"/>
    </source>
</evidence>
<evidence type="ECO:0000256" key="9">
    <source>
        <dbReference type="ARBA" id="ARBA00029829"/>
    </source>
</evidence>
<evidence type="ECO:0000256" key="2">
    <source>
        <dbReference type="ARBA" id="ARBA00004236"/>
    </source>
</evidence>
<evidence type="ECO:0000256" key="10">
    <source>
        <dbReference type="ARBA" id="ARBA00030803"/>
    </source>
</evidence>
<keyword evidence="6" id="KW-0805">Transcription regulation</keyword>
<dbReference type="AlphaFoldDB" id="A0A919IYU8"/>
<evidence type="ECO:0000313" key="13">
    <source>
        <dbReference type="EMBL" id="GIE10955.1"/>
    </source>
</evidence>
<protein>
    <recommendedName>
        <fullName evidence="10">Regulator of SigK</fullName>
    </recommendedName>
    <alternativeName>
        <fullName evidence="9">Sigma-K anti-sigma factor RskA</fullName>
    </alternativeName>
</protein>
<feature type="domain" description="Putative zinc-finger" evidence="12">
    <location>
        <begin position="4"/>
        <end position="36"/>
    </location>
</feature>
<dbReference type="RefSeq" id="WP_203817505.1">
    <property type="nucleotide sequence ID" value="NZ_BAAABP010000039.1"/>
</dbReference>
<evidence type="ECO:0000259" key="12">
    <source>
        <dbReference type="Pfam" id="PF13490"/>
    </source>
</evidence>
<keyword evidence="3" id="KW-1003">Cell membrane</keyword>
<dbReference type="GO" id="GO:0005886">
    <property type="term" value="C:plasma membrane"/>
    <property type="evidence" value="ECO:0007669"/>
    <property type="project" value="UniProtKB-SubCell"/>
</dbReference>
<feature type="domain" description="Anti-sigma K factor RskA C-terminal" evidence="11">
    <location>
        <begin position="95"/>
        <end position="233"/>
    </location>
</feature>
<keyword evidence="7" id="KW-0472">Membrane</keyword>
<evidence type="ECO:0000256" key="1">
    <source>
        <dbReference type="ARBA" id="ARBA00004167"/>
    </source>
</evidence>
<name>A0A919IYU8_9ACTN</name>
<dbReference type="InterPro" id="IPR018764">
    <property type="entry name" value="RskA_C"/>
</dbReference>
<comment type="subcellular location">
    <subcellularLocation>
        <location evidence="2">Cell membrane</location>
    </subcellularLocation>
    <subcellularLocation>
        <location evidence="1">Membrane</location>
        <topology evidence="1">Single-pass membrane protein</topology>
    </subcellularLocation>
</comment>
<comment type="caution">
    <text evidence="13">The sequence shown here is derived from an EMBL/GenBank/DDBJ whole genome shotgun (WGS) entry which is preliminary data.</text>
</comment>
<keyword evidence="8" id="KW-0804">Transcription</keyword>
<dbReference type="GO" id="GO:0006417">
    <property type="term" value="P:regulation of translation"/>
    <property type="evidence" value="ECO:0007669"/>
    <property type="project" value="TreeGrafter"/>
</dbReference>
<dbReference type="PANTHER" id="PTHR37461">
    <property type="entry name" value="ANTI-SIGMA-K FACTOR RSKA"/>
    <property type="match status" value="1"/>
</dbReference>
<keyword evidence="4" id="KW-0812">Transmembrane</keyword>
<dbReference type="Gene3D" id="1.10.10.1320">
    <property type="entry name" value="Anti-sigma factor, zinc-finger domain"/>
    <property type="match status" value="1"/>
</dbReference>
<accession>A0A919IYU8</accession>
<gene>
    <name evidence="13" type="ORF">Afe05nite_27950</name>
</gene>
<dbReference type="InterPro" id="IPR041916">
    <property type="entry name" value="Anti_sigma_zinc_sf"/>
</dbReference>
<sequence>MTADIHALLGAYVLDAVDDLERVAFERHLRECADCRAETDELHMAAARLADATWSVPPPRLRATVLSQIASTRQLPPVQPSVPVRPSTSSWRRLAAAAAAVVVVSGSVAVIQEQRVRDERASAQQARSAEARIQAVLTAPDLTVREQALTGGGKVTVAMSTLHGAGVIMLAASSAPVDGNVYQLWTLRGGTPANAGVLEPGQTASVRIVENMVGVSDVGVTVEPPHGSVRPTTDMIADLKLI</sequence>
<proteinExistence type="predicted"/>
<organism evidence="13 14">
    <name type="scientific">Paractinoplanes ferrugineus</name>
    <dbReference type="NCBI Taxonomy" id="113564"/>
    <lineage>
        <taxon>Bacteria</taxon>
        <taxon>Bacillati</taxon>
        <taxon>Actinomycetota</taxon>
        <taxon>Actinomycetes</taxon>
        <taxon>Micromonosporales</taxon>
        <taxon>Micromonosporaceae</taxon>
        <taxon>Paractinoplanes</taxon>
    </lineage>
</organism>